<dbReference type="EMBL" id="JBBGAZ010000007">
    <property type="protein sequence ID" value="MEJ5219212.1"/>
    <property type="molecule type" value="Genomic_DNA"/>
</dbReference>
<dbReference type="RefSeq" id="WP_339404038.1">
    <property type="nucleotide sequence ID" value="NZ_JBBGAZ010000007.1"/>
</dbReference>
<dbReference type="Pfam" id="PF07209">
    <property type="entry name" value="DUF1415"/>
    <property type="match status" value="1"/>
</dbReference>
<evidence type="ECO:0000313" key="2">
    <source>
        <dbReference type="Proteomes" id="UP001368270"/>
    </source>
</evidence>
<protein>
    <submittedName>
        <fullName evidence="1">DUF1415 domain-containing protein</fullName>
    </submittedName>
</protein>
<dbReference type="Proteomes" id="UP001368270">
    <property type="component" value="Unassembled WGS sequence"/>
</dbReference>
<comment type="caution">
    <text evidence="1">The sequence shown here is derived from an EMBL/GenBank/DDBJ whole genome shotgun (WGS) entry which is preliminary data.</text>
</comment>
<dbReference type="InterPro" id="IPR009858">
    <property type="entry name" value="DUF1415"/>
</dbReference>
<name>A0ABU8QIH5_9RHOB</name>
<sequence length="208" mass="23741">MSKLLYANETAEGSHITKPELATLPQAHQAVVKLTQHWLEQMVVGLNLCPFSASVIARDQVYFAVCDAVDDAEIHQFYLNELQRLLATHENDIATSLLIFPQGQDAFEDYLSLLDWFQQLLEQAELTEHMQLASFHPQYQFEGVASEDLSHFTNRAPYPTIQLLRQDQMTKVLSHVSDPQKIYEDNIKTLENLGRRKVEGLCPWGVSL</sequence>
<proteinExistence type="predicted"/>
<evidence type="ECO:0000313" key="1">
    <source>
        <dbReference type="EMBL" id="MEJ5219212.1"/>
    </source>
</evidence>
<accession>A0ABU8QIH5</accession>
<organism evidence="1 2">
    <name type="scientific">Cognatishimia coralii</name>
    <dbReference type="NCBI Taxonomy" id="3083254"/>
    <lineage>
        <taxon>Bacteria</taxon>
        <taxon>Pseudomonadati</taxon>
        <taxon>Pseudomonadota</taxon>
        <taxon>Alphaproteobacteria</taxon>
        <taxon>Rhodobacterales</taxon>
        <taxon>Paracoccaceae</taxon>
        <taxon>Cognatishimia</taxon>
    </lineage>
</organism>
<keyword evidence="2" id="KW-1185">Reference proteome</keyword>
<reference evidence="1 2" key="1">
    <citation type="submission" date="2024-03" db="EMBL/GenBank/DDBJ databases">
        <title>Cognatishimia coralii sp. nov., a marine bacterium isolated from coral surrounding seawater.</title>
        <authorList>
            <person name="Liu X."/>
            <person name="Liu S."/>
            <person name="Sun H."/>
            <person name="Zhang Y."/>
        </authorList>
    </citation>
    <scope>NUCLEOTIDE SEQUENCE [LARGE SCALE GENOMIC DNA]</scope>
    <source>
        <strain evidence="1 2">D5M38</strain>
    </source>
</reference>
<gene>
    <name evidence="1" type="ORF">WG622_13225</name>
</gene>